<dbReference type="OrthoDB" id="7838801at2"/>
<dbReference type="HAMAP" id="MF_01440">
    <property type="entry name" value="CheD"/>
    <property type="match status" value="1"/>
</dbReference>
<evidence type="ECO:0000256" key="3">
    <source>
        <dbReference type="HAMAP-Rule" id="MF_01440"/>
    </source>
</evidence>
<dbReference type="PANTHER" id="PTHR35147:SF1">
    <property type="entry name" value="CHEMORECEPTOR GLUTAMINE DEAMIDASE CHED-RELATED"/>
    <property type="match status" value="1"/>
</dbReference>
<keyword evidence="5" id="KW-1185">Reference proteome</keyword>
<evidence type="ECO:0000313" key="4">
    <source>
        <dbReference type="EMBL" id="AKC68498.1"/>
    </source>
</evidence>
<dbReference type="HOGENOM" id="CLU_087854_2_0_4"/>
<dbReference type="KEGG" id="pox:MB84_02065"/>
<keyword evidence="1 3" id="KW-0145">Chemotaxis</keyword>
<dbReference type="GO" id="GO:0050568">
    <property type="term" value="F:protein-glutamine glutaminase activity"/>
    <property type="evidence" value="ECO:0007669"/>
    <property type="project" value="UniProtKB-UniRule"/>
</dbReference>
<organism evidence="4 5">
    <name type="scientific">Pandoraea oxalativorans</name>
    <dbReference type="NCBI Taxonomy" id="573737"/>
    <lineage>
        <taxon>Bacteria</taxon>
        <taxon>Pseudomonadati</taxon>
        <taxon>Pseudomonadota</taxon>
        <taxon>Betaproteobacteria</taxon>
        <taxon>Burkholderiales</taxon>
        <taxon>Burkholderiaceae</taxon>
        <taxon>Pandoraea</taxon>
    </lineage>
</organism>
<dbReference type="RefSeq" id="WP_046289934.1">
    <property type="nucleotide sequence ID" value="NZ_CP011253.3"/>
</dbReference>
<accession>A0A0E3U5B9</accession>
<dbReference type="PANTHER" id="PTHR35147">
    <property type="entry name" value="CHEMORECEPTOR GLUTAMINE DEAMIDASE CHED-RELATED"/>
    <property type="match status" value="1"/>
</dbReference>
<dbReference type="InterPro" id="IPR038592">
    <property type="entry name" value="CheD-like_sf"/>
</dbReference>
<protein>
    <recommendedName>
        <fullName evidence="3">Probable chemoreceptor glutamine deamidase CheD</fullName>
        <ecNumber evidence="3">3.5.1.44</ecNumber>
    </recommendedName>
</protein>
<dbReference type="EC" id="3.5.1.44" evidence="3"/>
<keyword evidence="2 3" id="KW-0378">Hydrolase</keyword>
<dbReference type="Pfam" id="PF03975">
    <property type="entry name" value="CheD"/>
    <property type="match status" value="1"/>
</dbReference>
<dbReference type="InterPro" id="IPR011324">
    <property type="entry name" value="Cytotoxic_necrot_fac-like_cat"/>
</dbReference>
<comment type="catalytic activity">
    <reaction evidence="3">
        <text>L-glutaminyl-[protein] + H2O = L-glutamyl-[protein] + NH4(+)</text>
        <dbReference type="Rhea" id="RHEA:16441"/>
        <dbReference type="Rhea" id="RHEA-COMP:10207"/>
        <dbReference type="Rhea" id="RHEA-COMP:10208"/>
        <dbReference type="ChEBI" id="CHEBI:15377"/>
        <dbReference type="ChEBI" id="CHEBI:28938"/>
        <dbReference type="ChEBI" id="CHEBI:29973"/>
        <dbReference type="ChEBI" id="CHEBI:30011"/>
        <dbReference type="EC" id="3.5.1.44"/>
    </reaction>
</comment>
<dbReference type="AlphaFoldDB" id="A0A0E3U5B9"/>
<evidence type="ECO:0000313" key="5">
    <source>
        <dbReference type="Proteomes" id="UP000035050"/>
    </source>
</evidence>
<evidence type="ECO:0000256" key="1">
    <source>
        <dbReference type="ARBA" id="ARBA00022500"/>
    </source>
</evidence>
<dbReference type="GO" id="GO:0006935">
    <property type="term" value="P:chemotaxis"/>
    <property type="evidence" value="ECO:0007669"/>
    <property type="project" value="UniProtKB-UniRule"/>
</dbReference>
<evidence type="ECO:0000256" key="2">
    <source>
        <dbReference type="ARBA" id="ARBA00022801"/>
    </source>
</evidence>
<comment type="function">
    <text evidence="3">Probably deamidates glutamine residues to glutamate on methyl-accepting chemotaxis receptors (MCPs), playing an important role in chemotaxis.</text>
</comment>
<dbReference type="Gene3D" id="3.30.1330.200">
    <property type="match status" value="1"/>
</dbReference>
<gene>
    <name evidence="3" type="primary">cheD</name>
    <name evidence="4" type="ORF">MB84_02065</name>
</gene>
<dbReference type="Proteomes" id="UP000035050">
    <property type="component" value="Chromosome"/>
</dbReference>
<dbReference type="InterPro" id="IPR005659">
    <property type="entry name" value="Chemorcpt_Glu_NH3ase_CheD"/>
</dbReference>
<dbReference type="EMBL" id="CP011253">
    <property type="protein sequence ID" value="AKC68498.1"/>
    <property type="molecule type" value="Genomic_DNA"/>
</dbReference>
<dbReference type="CDD" id="cd16352">
    <property type="entry name" value="CheD"/>
    <property type="match status" value="1"/>
</dbReference>
<proteinExistence type="inferred from homology"/>
<name>A0A0E3U5B9_9BURK</name>
<dbReference type="SUPFAM" id="SSF64438">
    <property type="entry name" value="CNF1/YfiH-like putative cysteine hydrolases"/>
    <property type="match status" value="1"/>
</dbReference>
<dbReference type="PATRIC" id="fig|573737.6.peg.1187"/>
<reference evidence="4" key="1">
    <citation type="submission" date="2016-06" db="EMBL/GenBank/DDBJ databases">
        <title>Pandoraea oxalativorans DSM 23570 Genome Sequencing.</title>
        <authorList>
            <person name="Ee R."/>
            <person name="Lim Y.-L."/>
            <person name="Yong D."/>
            <person name="Yin W.-F."/>
            <person name="Chan K.-G."/>
        </authorList>
    </citation>
    <scope>NUCLEOTIDE SEQUENCE</scope>
    <source>
        <strain evidence="4">DSM 23570</strain>
    </source>
</reference>
<sequence length="175" mass="18372">MGLSHDIQVLMGEVRIGRGEDVLRATLGSCVGIGLMWRSRGLYGLAHCLLPEAPNPTLAIGAKYVTQAVPSLLALMKADGARRGEIEAVIAGGGNMMPHQPPARHGLIGEANAKMAQALIAETGIPIIHVEVGGEVGRQLLIDCARHAFHVRTIGSNGGAAMPRRPALRLVGRES</sequence>
<comment type="similarity">
    <text evidence="3">Belongs to the CheD family.</text>
</comment>